<sequence length="292" mass="33646">MDILVNVGLKIGLFKYKFTSSSVYILLSSYRSILGFKVSILIFVIGLILIPILFMIDNYIFIILSLLSVIFVKAFIMNFYTKHFKLFGGSAKNINYMKVIKNIVSNIEKIVKLLLKLWMISIVIIITLRYSIAAMLLNEGDINIVSIILIVSLPLPIFLYLLNFIIKFIKKEKINLSDYYLYNDFVIERVNLYRIIYLASIHYMIRYYYYTYCIIIITVLIIAILIACVLIIYKLNSQPSNNKVCQAVLESRLDVAMSTVLSFISISPLLQEACNKGFMEYYTNTGTAKYTG</sequence>
<dbReference type="Proteomes" id="UP000320948">
    <property type="component" value="Unassembled WGS sequence"/>
</dbReference>
<reference evidence="2 3" key="1">
    <citation type="journal article" date="2017" name="Nat. Commun.">
        <title>In situ click chemistry generation of cyclooxygenase-2 inhibitors.</title>
        <authorList>
            <person name="Bhardwaj A."/>
            <person name="Kaur J."/>
            <person name="Wuest M."/>
            <person name="Wuest F."/>
        </authorList>
    </citation>
    <scope>NUCLEOTIDE SEQUENCE [LARGE SCALE GENOMIC DNA]</scope>
    <source>
        <strain evidence="2">S2_018_000_R2_106</strain>
    </source>
</reference>
<evidence type="ECO:0000313" key="2">
    <source>
        <dbReference type="EMBL" id="TKW60311.1"/>
    </source>
</evidence>
<feature type="transmembrane region" description="Helical" evidence="1">
    <location>
        <begin position="207"/>
        <end position="233"/>
    </location>
</feature>
<organism evidence="2 3">
    <name type="scientific">Blastochloris viridis</name>
    <name type="common">Rhodopseudomonas viridis</name>
    <dbReference type="NCBI Taxonomy" id="1079"/>
    <lineage>
        <taxon>Bacteria</taxon>
        <taxon>Pseudomonadati</taxon>
        <taxon>Pseudomonadota</taxon>
        <taxon>Alphaproteobacteria</taxon>
        <taxon>Hyphomicrobiales</taxon>
        <taxon>Blastochloridaceae</taxon>
        <taxon>Blastochloris</taxon>
    </lineage>
</organism>
<keyword evidence="1" id="KW-0812">Transmembrane</keyword>
<protein>
    <submittedName>
        <fullName evidence="2">Uncharacterized protein</fullName>
    </submittedName>
</protein>
<feature type="transmembrane region" description="Helical" evidence="1">
    <location>
        <begin position="144"/>
        <end position="166"/>
    </location>
</feature>
<feature type="transmembrane region" description="Helical" evidence="1">
    <location>
        <begin position="60"/>
        <end position="80"/>
    </location>
</feature>
<dbReference type="AlphaFoldDB" id="A0A6N4R933"/>
<proteinExistence type="predicted"/>
<feature type="transmembrane region" description="Helical" evidence="1">
    <location>
        <begin position="34"/>
        <end position="54"/>
    </location>
</feature>
<accession>A0A6N4R933</accession>
<gene>
    <name evidence="2" type="ORF">DI628_08925</name>
</gene>
<keyword evidence="1" id="KW-1133">Transmembrane helix</keyword>
<keyword evidence="1" id="KW-0472">Membrane</keyword>
<comment type="caution">
    <text evidence="2">The sequence shown here is derived from an EMBL/GenBank/DDBJ whole genome shotgun (WGS) entry which is preliminary data.</text>
</comment>
<evidence type="ECO:0000256" key="1">
    <source>
        <dbReference type="SAM" id="Phobius"/>
    </source>
</evidence>
<evidence type="ECO:0000313" key="3">
    <source>
        <dbReference type="Proteomes" id="UP000320948"/>
    </source>
</evidence>
<name>A0A6N4R933_BLAVI</name>
<feature type="transmembrane region" description="Helical" evidence="1">
    <location>
        <begin position="113"/>
        <end position="132"/>
    </location>
</feature>
<dbReference type="EMBL" id="VAFM01000004">
    <property type="protein sequence ID" value="TKW60311.1"/>
    <property type="molecule type" value="Genomic_DNA"/>
</dbReference>